<dbReference type="InterPro" id="IPR016160">
    <property type="entry name" value="Ald_DH_CS_CYS"/>
</dbReference>
<dbReference type="InterPro" id="IPR029510">
    <property type="entry name" value="Ald_DH_CS_GLU"/>
</dbReference>
<dbReference type="InterPro" id="IPR015590">
    <property type="entry name" value="Aldehyde_DH_dom"/>
</dbReference>
<evidence type="ECO:0000313" key="6">
    <source>
        <dbReference type="Proteomes" id="UP000603940"/>
    </source>
</evidence>
<dbReference type="Proteomes" id="UP000603940">
    <property type="component" value="Unassembled WGS sequence"/>
</dbReference>
<dbReference type="Pfam" id="PF00171">
    <property type="entry name" value="Aldedh"/>
    <property type="match status" value="1"/>
</dbReference>
<keyword evidence="1 3" id="KW-0560">Oxidoreductase</keyword>
<protein>
    <submittedName>
        <fullName evidence="5">Aldehyde dehydrogenase family protein</fullName>
    </submittedName>
</protein>
<dbReference type="PROSITE" id="PS00687">
    <property type="entry name" value="ALDEHYDE_DEHYDR_GLU"/>
    <property type="match status" value="1"/>
</dbReference>
<dbReference type="SUPFAM" id="SSF53720">
    <property type="entry name" value="ALDH-like"/>
    <property type="match status" value="1"/>
</dbReference>
<evidence type="ECO:0000313" key="5">
    <source>
        <dbReference type="EMBL" id="MBC9177135.1"/>
    </source>
</evidence>
<dbReference type="InterPro" id="IPR044086">
    <property type="entry name" value="LUC3-like"/>
</dbReference>
<dbReference type="InterPro" id="IPR016162">
    <property type="entry name" value="Ald_DH_N"/>
</dbReference>
<feature type="domain" description="Aldehyde dehydrogenase" evidence="4">
    <location>
        <begin position="18"/>
        <end position="463"/>
    </location>
</feature>
<name>A0ABR7R673_9PROT</name>
<reference evidence="5 6" key="1">
    <citation type="journal article" date="2009" name="Int. J. Syst. Evol. Microbiol.">
        <title>Transfer of Teichococcus ludipueritiae and Muricoccus roseus to the genus Roseomonas, as Roseomonas ludipueritiae comb. nov. and Roseomonas rosea comb. nov., respectively, and emended description of the genus Roseomonas.</title>
        <authorList>
            <person name="Sanchez-Porro C."/>
            <person name="Gallego V."/>
            <person name="Busse H.J."/>
            <person name="Kampfer P."/>
            <person name="Ventosa A."/>
        </authorList>
    </citation>
    <scope>NUCLEOTIDE SEQUENCE [LARGE SCALE GENOMIC DNA]</scope>
    <source>
        <strain evidence="5 6">DSM 14915</strain>
    </source>
</reference>
<feature type="active site" evidence="2">
    <location>
        <position position="242"/>
    </location>
</feature>
<dbReference type="PROSITE" id="PS00070">
    <property type="entry name" value="ALDEHYDE_DEHYDR_CYS"/>
    <property type="match status" value="1"/>
</dbReference>
<keyword evidence="6" id="KW-1185">Reference proteome</keyword>
<dbReference type="EMBL" id="JACTUZ010000029">
    <property type="protein sequence ID" value="MBC9177135.1"/>
    <property type="molecule type" value="Genomic_DNA"/>
</dbReference>
<comment type="similarity">
    <text evidence="3">Belongs to the aldehyde dehydrogenase family.</text>
</comment>
<dbReference type="CDD" id="cd07106">
    <property type="entry name" value="ALDH_AldA-AAD23400"/>
    <property type="match status" value="1"/>
</dbReference>
<gene>
    <name evidence="5" type="ORF">IBL25_09320</name>
</gene>
<dbReference type="Gene3D" id="3.40.605.10">
    <property type="entry name" value="Aldehyde Dehydrogenase, Chain A, domain 1"/>
    <property type="match status" value="1"/>
</dbReference>
<proteinExistence type="inferred from homology"/>
<accession>A0ABR7R673</accession>
<sequence>MQYETRLTINGALIDGARALEVVDPATGKVFATVACASQQQAEAAVQAAKNAQPGWEALSWRTRADMLKAIADRIEARRSDFADAMVAEQGKPHREAAAEAAYAIAFIRHFASLNLPERLLSVPGSGRVELRHRALGVVLGISPWNFPLLIPAAKIAPALLAGNTMVMKPAPTTPIMTLMLGEIAASVLPPGVLNVITDQNDLGGLLTSHPDIAKVTFTGSTATGRKIMASAAPTLKRLTLELGGNDAAIVLGDVDVQQTAERIFAAAFFNGGQACLAIKRVYVADAIYDEFCEALARLAREAIVGPGSSPEARIGPMQNRQQFEKARHYLEVARRDGHIIAGGSIHPGDGYFVAPTVVRDIDDSSELVSQEQFSPILPVIRVTDGEDALARTNASDFGLGGSVWSGDAARARALAGRMQSGTVWVNQHLNFGPEVPLVGAKQSGIGVEWTDLGLAEFCQIQVINEAA</sequence>
<dbReference type="RefSeq" id="WP_187778277.1">
    <property type="nucleotide sequence ID" value="NZ_JACTUZ010000029.1"/>
</dbReference>
<evidence type="ECO:0000256" key="3">
    <source>
        <dbReference type="RuleBase" id="RU003345"/>
    </source>
</evidence>
<dbReference type="PANTHER" id="PTHR11699">
    <property type="entry name" value="ALDEHYDE DEHYDROGENASE-RELATED"/>
    <property type="match status" value="1"/>
</dbReference>
<dbReference type="InterPro" id="IPR016163">
    <property type="entry name" value="Ald_DH_C"/>
</dbReference>
<evidence type="ECO:0000259" key="4">
    <source>
        <dbReference type="Pfam" id="PF00171"/>
    </source>
</evidence>
<evidence type="ECO:0000256" key="2">
    <source>
        <dbReference type="PROSITE-ProRule" id="PRU10007"/>
    </source>
</evidence>
<comment type="caution">
    <text evidence="5">The sequence shown here is derived from an EMBL/GenBank/DDBJ whole genome shotgun (WGS) entry which is preliminary data.</text>
</comment>
<dbReference type="InterPro" id="IPR016161">
    <property type="entry name" value="Ald_DH/histidinol_DH"/>
</dbReference>
<dbReference type="Gene3D" id="3.40.309.10">
    <property type="entry name" value="Aldehyde Dehydrogenase, Chain A, domain 2"/>
    <property type="match status" value="1"/>
</dbReference>
<organism evidence="5 6">
    <name type="scientific">Pseudoroseomonas ludipueritiae</name>
    <dbReference type="NCBI Taxonomy" id="198093"/>
    <lineage>
        <taxon>Bacteria</taxon>
        <taxon>Pseudomonadati</taxon>
        <taxon>Pseudomonadota</taxon>
        <taxon>Alphaproteobacteria</taxon>
        <taxon>Acetobacterales</taxon>
        <taxon>Acetobacteraceae</taxon>
        <taxon>Pseudoroseomonas</taxon>
    </lineage>
</organism>
<evidence type="ECO:0000256" key="1">
    <source>
        <dbReference type="ARBA" id="ARBA00023002"/>
    </source>
</evidence>